<dbReference type="PATRIC" id="fig|45658.7.peg.748"/>
<name>A0A1C7F7Y7_9VIBR</name>
<proteinExistence type="predicted"/>
<dbReference type="NCBIfam" id="NF008265">
    <property type="entry name" value="PRK11037.1"/>
    <property type="match status" value="1"/>
</dbReference>
<gene>
    <name evidence="2" type="ORF">VSF3289_01109</name>
    <name evidence="1" type="ORF">VSVS05_00785</name>
</gene>
<reference evidence="1 3" key="1">
    <citation type="submission" date="2016-07" db="EMBL/GenBank/DDBJ databases">
        <title>Genome sequencing of Vibrio scophthalmi strain VS-05, an isolated from Paralichthys olivaceus.</title>
        <authorList>
            <person name="Han H.-J."/>
        </authorList>
    </citation>
    <scope>NUCLEOTIDE SEQUENCE [LARGE SCALE GENOMIC DNA]</scope>
    <source>
        <strain evidence="1 3">VS-05</strain>
    </source>
</reference>
<dbReference type="Proteomes" id="UP000092528">
    <property type="component" value="Chromosome 1"/>
</dbReference>
<keyword evidence="3" id="KW-1185">Reference proteome</keyword>
<dbReference type="InterPro" id="IPR019633">
    <property type="entry name" value="DUF2498"/>
</dbReference>
<dbReference type="InterPro" id="IPR038191">
    <property type="entry name" value="YciN_sf"/>
</dbReference>
<sequence>MPLTARTIPAISRQTLYLKVIVMSEKKTISQFDLLLIANQIIQAHDDYIEGMRADSVEEKEEVLVFKGNYFLDDNGIPTANTTAVFNMFKYLAHHLSKEFTLEK</sequence>
<dbReference type="Gene3D" id="3.30.300.360">
    <property type="entry name" value="Protein of unknown function (DUF2498)"/>
    <property type="match status" value="1"/>
</dbReference>
<reference evidence="2 4" key="2">
    <citation type="submission" date="2016-08" db="EMBL/GenBank/DDBJ databases">
        <title>Genome sequencing of Vibrio scophthalmi strain FP3289, an isolated from Paralichthys olivaceus.</title>
        <authorList>
            <person name="Han H.-J."/>
        </authorList>
    </citation>
    <scope>NUCLEOTIDE SEQUENCE [LARGE SCALE GENOMIC DNA]</scope>
    <source>
        <strain evidence="2 4">FP3289</strain>
    </source>
</reference>
<dbReference type="STRING" id="45658.VSVS12_02195"/>
<dbReference type="EMBL" id="CP016414">
    <property type="protein sequence ID" value="ANU35917.1"/>
    <property type="molecule type" value="Genomic_DNA"/>
</dbReference>
<dbReference type="AlphaFoldDB" id="A0A1C7F7Y7"/>
<evidence type="ECO:0000313" key="1">
    <source>
        <dbReference type="EMBL" id="ANU35917.1"/>
    </source>
</evidence>
<evidence type="ECO:0008006" key="5">
    <source>
        <dbReference type="Google" id="ProtNLM"/>
    </source>
</evidence>
<evidence type="ECO:0000313" key="4">
    <source>
        <dbReference type="Proteomes" id="UP000095131"/>
    </source>
</evidence>
<organism evidence="1 3">
    <name type="scientific">Vibrio scophthalmi</name>
    <dbReference type="NCBI Taxonomy" id="45658"/>
    <lineage>
        <taxon>Bacteria</taxon>
        <taxon>Pseudomonadati</taxon>
        <taxon>Pseudomonadota</taxon>
        <taxon>Gammaproteobacteria</taxon>
        <taxon>Vibrionales</taxon>
        <taxon>Vibrionaceae</taxon>
        <taxon>Vibrio</taxon>
    </lineage>
</organism>
<protein>
    <recommendedName>
        <fullName evidence="5">Protein YciN</fullName>
    </recommendedName>
</protein>
<dbReference type="Pfam" id="PF10692">
    <property type="entry name" value="DUF2498"/>
    <property type="match status" value="1"/>
</dbReference>
<evidence type="ECO:0000313" key="2">
    <source>
        <dbReference type="EMBL" id="ODS10849.1"/>
    </source>
</evidence>
<evidence type="ECO:0000313" key="3">
    <source>
        <dbReference type="Proteomes" id="UP000092528"/>
    </source>
</evidence>
<dbReference type="Proteomes" id="UP000095131">
    <property type="component" value="Unassembled WGS sequence"/>
</dbReference>
<dbReference type="EMBL" id="MDCJ01000002">
    <property type="protein sequence ID" value="ODS10849.1"/>
    <property type="molecule type" value="Genomic_DNA"/>
</dbReference>
<accession>A0A1C7F7Y7</accession>